<evidence type="ECO:0000313" key="3">
    <source>
        <dbReference type="WBParaSite" id="nRc.2.0.1.t00444-RA"/>
    </source>
</evidence>
<dbReference type="Proteomes" id="UP000887565">
    <property type="component" value="Unplaced"/>
</dbReference>
<dbReference type="GO" id="GO:0006400">
    <property type="term" value="P:tRNA modification"/>
    <property type="evidence" value="ECO:0007669"/>
    <property type="project" value="InterPro"/>
</dbReference>
<organism evidence="2 3">
    <name type="scientific">Romanomermis culicivorax</name>
    <name type="common">Nematode worm</name>
    <dbReference type="NCBI Taxonomy" id="13658"/>
    <lineage>
        <taxon>Eukaryota</taxon>
        <taxon>Metazoa</taxon>
        <taxon>Ecdysozoa</taxon>
        <taxon>Nematoda</taxon>
        <taxon>Enoplea</taxon>
        <taxon>Dorylaimia</taxon>
        <taxon>Mermithida</taxon>
        <taxon>Mermithoidea</taxon>
        <taxon>Mermithidae</taxon>
        <taxon>Romanomermis</taxon>
    </lineage>
</organism>
<dbReference type="Gene3D" id="3.20.20.105">
    <property type="entry name" value="Queuine tRNA-ribosyltransferase-like"/>
    <property type="match status" value="1"/>
</dbReference>
<dbReference type="SUPFAM" id="SSF51713">
    <property type="entry name" value="tRNA-guanine transglycosylase"/>
    <property type="match status" value="1"/>
</dbReference>
<proteinExistence type="predicted"/>
<evidence type="ECO:0000313" key="2">
    <source>
        <dbReference type="Proteomes" id="UP000887565"/>
    </source>
</evidence>
<dbReference type="PANTHER" id="PTHR46064:SF1">
    <property type="entry name" value="QUEUINE TRNA-RIBOSYLTRANSFERASE ACCESSORY SUBUNIT 2"/>
    <property type="match status" value="1"/>
</dbReference>
<dbReference type="PANTHER" id="PTHR46064">
    <property type="entry name" value="QUEUINE TRNA-RIBOSYLTRANSFERASE ACCESSORY SUBUNIT 2"/>
    <property type="match status" value="1"/>
</dbReference>
<dbReference type="InterPro" id="IPR002616">
    <property type="entry name" value="tRNA_ribo_trans-like"/>
</dbReference>
<reference evidence="3" key="1">
    <citation type="submission" date="2022-11" db="UniProtKB">
        <authorList>
            <consortium name="WormBaseParasite"/>
        </authorList>
    </citation>
    <scope>IDENTIFICATION</scope>
</reference>
<dbReference type="InterPro" id="IPR050852">
    <property type="entry name" value="Queuine_tRNA-ribosyltrfase"/>
</dbReference>
<dbReference type="NCBIfam" id="TIGR00449">
    <property type="entry name" value="tgt_general"/>
    <property type="match status" value="1"/>
</dbReference>
<name>A0A915HGB0_ROMCU</name>
<dbReference type="Pfam" id="PF01702">
    <property type="entry name" value="TGT"/>
    <property type="match status" value="1"/>
</dbReference>
<evidence type="ECO:0000259" key="1">
    <source>
        <dbReference type="Pfam" id="PF01702"/>
    </source>
</evidence>
<dbReference type="InterPro" id="IPR036511">
    <property type="entry name" value="TGT-like_sf"/>
</dbReference>
<dbReference type="OMA" id="STEMIND"/>
<keyword evidence="2" id="KW-1185">Reference proteome</keyword>
<accession>A0A915HGB0</accession>
<protein>
    <submittedName>
        <fullName evidence="3">tRNA-guanine(15) transglycosylase-like domain-containing protein</fullName>
    </submittedName>
</protein>
<feature type="domain" description="tRNA-guanine(15) transglycosylase-like" evidence="1">
    <location>
        <begin position="18"/>
        <end position="367"/>
    </location>
</feature>
<sequence>MVEFSILDNFNAKFSATNGRLGHVKKWAGKSVDFRTPLCLIHTQAGHVPHLSHDLLSYAGVSPENFIFQLTLPTFIHQLNVVKNFDRGLKSYFGLGDNHSTLLSICDPAAEEKSSTMASKLGVGVRGVGGRYVVDRQILKNLILDLKLDSIQIIADNGVKNSEKRKSKALERSHKFLEQVFFDLEAENLKRQNLNLFGTLCSFDDDDIYACKSCNLLNEYDDLAGYVIDLETVNLAPKFLHHLNPKKLKLCFGALDPQQIYQLITKFGIDIFDTSYVLLISNQHKALKIDFDGFEKDNFFQLLDITDGKLTANFSKLIDNCDCYTCKKFTKAYLHHLNNTSEMLEYVLLMIHNLHQYTEYFQHLRRYLAGNP</sequence>
<dbReference type="WBParaSite" id="nRc.2.0.1.t00444-RA">
    <property type="protein sequence ID" value="nRc.2.0.1.t00444-RA"/>
    <property type="gene ID" value="nRc.2.0.1.g00444"/>
</dbReference>
<dbReference type="AlphaFoldDB" id="A0A915HGB0"/>